<dbReference type="InterPro" id="IPR004919">
    <property type="entry name" value="GmrSD_N"/>
</dbReference>
<sequence>MGKELFDNIPSKVGDLLSDVKNGKVGLPDLQRPFVWKDSKARDLLDSMLKGYPIGYIMLWQSPDGYETINHIGTNDKTYIQPDYLVIDGQQRLTALLAAISGIKVKDKNCSERQIRIAFNPLTREFAVWTEAYERNPEWISGISSVFEADANHDVPKFRRQFIKDCNAGRQKNGKDLLTDEEEEEIETNLNDLLNLSIYTLPTLRINAKATEEDVAEIFVRVNSGGQKLTEKNFIETLLAVYDNDVHDKIDKFCAESRIPKDGTSYNFILKADPSHLIRMAVAVGFRRARLRYAYMLMRGKNLETGVVTKEEMDANLTKFKNALDEVTNLNNWHAFMGLFADLRNVHTADEFVSYLDGVISTRFSDDYFNLTLPADLMSAAATSPAWFGYIAALNVLGTPMLFSTTTLASKLLPGASGDKKAIDKHHIFPKNYLTGIGYTSDRDRNQIANFTYLDYNTNINISDDPPADYVDRYRQKLGEEGYKKTCAENALPVDFEKMSYPDFLEQRRKLMAGIVKKAYQKLCE</sequence>
<evidence type="ECO:0000259" key="1">
    <source>
        <dbReference type="Pfam" id="PF03235"/>
    </source>
</evidence>
<dbReference type="RefSeq" id="WP_187304328.1">
    <property type="nucleotide sequence ID" value="NZ_JACRYT010000029.1"/>
</dbReference>
<accession>A0A923NSI2</accession>
<dbReference type="PANTHER" id="PTHR37292:SF2">
    <property type="entry name" value="DUF262 DOMAIN-CONTAINING PROTEIN"/>
    <property type="match status" value="1"/>
</dbReference>
<dbReference type="PANTHER" id="PTHR37292">
    <property type="entry name" value="VNG6097C"/>
    <property type="match status" value="1"/>
</dbReference>
<dbReference type="Proteomes" id="UP000602647">
    <property type="component" value="Unassembled WGS sequence"/>
</dbReference>
<dbReference type="AlphaFoldDB" id="A0A923NSI2"/>
<proteinExistence type="predicted"/>
<dbReference type="Pfam" id="PF03235">
    <property type="entry name" value="GmrSD_N"/>
    <property type="match status" value="1"/>
</dbReference>
<name>A0A923NSI2_9FIRM</name>
<protein>
    <submittedName>
        <fullName evidence="2">DUF262 domain-containing protein</fullName>
    </submittedName>
</protein>
<organism evidence="2 3">
    <name type="scientific">Zhenpiania hominis</name>
    <dbReference type="NCBI Taxonomy" id="2763644"/>
    <lineage>
        <taxon>Bacteria</taxon>
        <taxon>Bacillati</taxon>
        <taxon>Bacillota</taxon>
        <taxon>Clostridia</taxon>
        <taxon>Peptostreptococcales</taxon>
        <taxon>Anaerovoracaceae</taxon>
        <taxon>Zhenpiania</taxon>
    </lineage>
</organism>
<evidence type="ECO:0000313" key="2">
    <source>
        <dbReference type="EMBL" id="MBC6681233.1"/>
    </source>
</evidence>
<gene>
    <name evidence="2" type="ORF">H9L42_15540</name>
</gene>
<feature type="domain" description="GmrSD restriction endonucleases N-terminal" evidence="1">
    <location>
        <begin position="13"/>
        <end position="235"/>
    </location>
</feature>
<evidence type="ECO:0000313" key="3">
    <source>
        <dbReference type="Proteomes" id="UP000602647"/>
    </source>
</evidence>
<comment type="caution">
    <text evidence="2">The sequence shown here is derived from an EMBL/GenBank/DDBJ whole genome shotgun (WGS) entry which is preliminary data.</text>
</comment>
<reference evidence="2" key="1">
    <citation type="submission" date="2020-08" db="EMBL/GenBank/DDBJ databases">
        <title>Genome public.</title>
        <authorList>
            <person name="Liu C."/>
            <person name="Sun Q."/>
        </authorList>
    </citation>
    <scope>NUCLEOTIDE SEQUENCE</scope>
    <source>
        <strain evidence="2">BX12</strain>
    </source>
</reference>
<keyword evidence="3" id="KW-1185">Reference proteome</keyword>
<dbReference type="EMBL" id="JACRYT010000029">
    <property type="protein sequence ID" value="MBC6681233.1"/>
    <property type="molecule type" value="Genomic_DNA"/>
</dbReference>